<sequence length="312" mass="35756">QQQQLFWRDYAYSAKGNLQTLSDNRNRRSYQYDPLDRLTRIDFSHSEPPEHFCHDPAGNLLMQDRPGPTTLKGNRLLKEGDRHYDYDAFGNLIRERRGQALVSAYRYDSQHRLIGVTTADGRETSYRYDAFGRRISKTVDGLTTEFFWQGDQVVAENSPRHHRSYVYEPGTFRPLAMLDGEGPEKATPFYYHLDHLGTPQELTSHSGQVVWSARYNGYGKLTELQHGGEQLEQPLRFQGQYFDPESGLHYNRHRYYNPETGRYLTPDPSKLAGGLNGYRYTLNPTGWVDPLGLVDCPGKGGCRPAVGEQDPA</sequence>
<dbReference type="NCBIfam" id="TIGR03696">
    <property type="entry name" value="Rhs_assc_core"/>
    <property type="match status" value="1"/>
</dbReference>
<dbReference type="AlphaFoldDB" id="A0A0F4XD94"/>
<evidence type="ECO:0000259" key="2">
    <source>
        <dbReference type="Pfam" id="PF25023"/>
    </source>
</evidence>
<feature type="non-terminal residue" evidence="3">
    <location>
        <position position="312"/>
    </location>
</feature>
<dbReference type="PANTHER" id="PTHR32305">
    <property type="match status" value="1"/>
</dbReference>
<proteinExistence type="predicted"/>
<evidence type="ECO:0000313" key="4">
    <source>
        <dbReference type="Proteomes" id="UP000033662"/>
    </source>
</evidence>
<dbReference type="Proteomes" id="UP000033662">
    <property type="component" value="Unassembled WGS sequence"/>
</dbReference>
<feature type="non-terminal residue" evidence="3">
    <location>
        <position position="1"/>
    </location>
</feature>
<name>A0A0F4XD94_9PSED</name>
<evidence type="ECO:0000313" key="3">
    <source>
        <dbReference type="EMBL" id="KKA04012.1"/>
    </source>
</evidence>
<dbReference type="InterPro" id="IPR022385">
    <property type="entry name" value="Rhs_assc_core"/>
</dbReference>
<gene>
    <name evidence="3" type="ORF">VP02_30065</name>
</gene>
<comment type="caution">
    <text evidence="3">The sequence shown here is derived from an EMBL/GenBank/DDBJ whole genome shotgun (WGS) entry which is preliminary data.</text>
</comment>
<dbReference type="InterPro" id="IPR050708">
    <property type="entry name" value="T6SS_VgrG/RHS"/>
</dbReference>
<keyword evidence="1" id="KW-0677">Repeat</keyword>
<evidence type="ECO:0000256" key="1">
    <source>
        <dbReference type="ARBA" id="ARBA00022737"/>
    </source>
</evidence>
<dbReference type="Gene3D" id="2.180.10.10">
    <property type="entry name" value="RHS repeat-associated core"/>
    <property type="match status" value="1"/>
</dbReference>
<feature type="domain" description="Teneurin-like YD-shell" evidence="2">
    <location>
        <begin position="19"/>
        <end position="268"/>
    </location>
</feature>
<dbReference type="EMBL" id="JZXC01000062">
    <property type="protein sequence ID" value="KKA04012.1"/>
    <property type="molecule type" value="Genomic_DNA"/>
</dbReference>
<organism evidence="3 4">
    <name type="scientific">Pseudomonas kilonensis</name>
    <dbReference type="NCBI Taxonomy" id="132476"/>
    <lineage>
        <taxon>Bacteria</taxon>
        <taxon>Pseudomonadati</taxon>
        <taxon>Pseudomonadota</taxon>
        <taxon>Gammaproteobacteria</taxon>
        <taxon>Pseudomonadales</taxon>
        <taxon>Pseudomonadaceae</taxon>
        <taxon>Pseudomonas</taxon>
    </lineage>
</organism>
<protein>
    <submittedName>
        <fullName evidence="3">Type IV secretion protein Rhs</fullName>
    </submittedName>
</protein>
<reference evidence="3 4" key="1">
    <citation type="submission" date="2015-03" db="EMBL/GenBank/DDBJ databases">
        <title>Pseudomonas fluorescens 1855-344 Genome sequencing and assembly.</title>
        <authorList>
            <person name="Eng W.W.H."/>
            <person name="Gan H.M."/>
            <person name="Savka M.A."/>
        </authorList>
    </citation>
    <scope>NUCLEOTIDE SEQUENCE [LARGE SCALE GENOMIC DNA]</scope>
    <source>
        <strain evidence="3 4">1855-344</strain>
    </source>
</reference>
<dbReference type="InterPro" id="IPR056823">
    <property type="entry name" value="TEN-like_YD-shell"/>
</dbReference>
<dbReference type="PANTHER" id="PTHR32305:SF15">
    <property type="entry name" value="PROTEIN RHSA-RELATED"/>
    <property type="match status" value="1"/>
</dbReference>
<dbReference type="InterPro" id="IPR006530">
    <property type="entry name" value="YD"/>
</dbReference>
<accession>A0A0F4XD94</accession>
<dbReference type="NCBIfam" id="TIGR01643">
    <property type="entry name" value="YD_repeat_2x"/>
    <property type="match status" value="1"/>
</dbReference>
<dbReference type="Pfam" id="PF25023">
    <property type="entry name" value="TEN_YD-shell"/>
    <property type="match status" value="1"/>
</dbReference>
<dbReference type="PRINTS" id="PR00394">
    <property type="entry name" value="RHSPROTEIN"/>
</dbReference>